<name>A0ABS7SR84_9BURK</name>
<proteinExistence type="predicted"/>
<organism evidence="1 2">
    <name type="scientific">Massilia soli</name>
    <dbReference type="NCBI Taxonomy" id="2792854"/>
    <lineage>
        <taxon>Bacteria</taxon>
        <taxon>Pseudomonadati</taxon>
        <taxon>Pseudomonadota</taxon>
        <taxon>Betaproteobacteria</taxon>
        <taxon>Burkholderiales</taxon>
        <taxon>Oxalobacteraceae</taxon>
        <taxon>Telluria group</taxon>
        <taxon>Massilia</taxon>
    </lineage>
</organism>
<gene>
    <name evidence="1" type="ORF">I4X03_014405</name>
</gene>
<sequence length="99" mass="10979">MTTVELAGFKSAILRRDMSSGGFDGNIGREVELTFSIQPCREVSVQDKVLTCADRTAAPPIYIARRIALIGGRHITVELPEGVKWTYQVLDQKSPFLLQ</sequence>
<dbReference type="EMBL" id="JAFBIL020000005">
    <property type="protein sequence ID" value="MBZ2208454.1"/>
    <property type="molecule type" value="Genomic_DNA"/>
</dbReference>
<protein>
    <submittedName>
        <fullName evidence="1">Uncharacterized protein</fullName>
    </submittedName>
</protein>
<accession>A0ABS7SR84</accession>
<comment type="caution">
    <text evidence="1">The sequence shown here is derived from an EMBL/GenBank/DDBJ whole genome shotgun (WGS) entry which is preliminary data.</text>
</comment>
<evidence type="ECO:0000313" key="1">
    <source>
        <dbReference type="EMBL" id="MBZ2208454.1"/>
    </source>
</evidence>
<keyword evidence="2" id="KW-1185">Reference proteome</keyword>
<dbReference type="Proteomes" id="UP000809349">
    <property type="component" value="Unassembled WGS sequence"/>
</dbReference>
<evidence type="ECO:0000313" key="2">
    <source>
        <dbReference type="Proteomes" id="UP000809349"/>
    </source>
</evidence>
<reference evidence="1 2" key="1">
    <citation type="submission" date="2021-08" db="EMBL/GenBank/DDBJ databases">
        <title>Massilia sp. R798.</title>
        <authorList>
            <person name="Baek J.H."/>
            <person name="Jung H.S."/>
            <person name="Kim K.R."/>
            <person name="Jeon C.O."/>
        </authorList>
    </citation>
    <scope>NUCLEOTIDE SEQUENCE [LARGE SCALE GENOMIC DNA]</scope>
    <source>
        <strain evidence="1 2">R798</strain>
    </source>
</reference>